<evidence type="ECO:0000313" key="2">
    <source>
        <dbReference type="EMBL" id="ATV52408.1"/>
    </source>
</evidence>
<dbReference type="AlphaFoldDB" id="A0A2D3NAG0"/>
<dbReference type="InterPro" id="IPR052159">
    <property type="entry name" value="Competence_DNA_uptake"/>
</dbReference>
<evidence type="ECO:0000259" key="1">
    <source>
        <dbReference type="Pfam" id="PF00753"/>
    </source>
</evidence>
<dbReference type="InterPro" id="IPR001279">
    <property type="entry name" value="Metallo-B-lactamas"/>
</dbReference>
<dbReference type="EMBL" id="CP024696">
    <property type="protein sequence ID" value="ATV52408.1"/>
    <property type="molecule type" value="Genomic_DNA"/>
</dbReference>
<gene>
    <name evidence="2" type="ORF">CTM50_04780</name>
</gene>
<organism evidence="2 3">
    <name type="scientific">Prevotella intermedia</name>
    <dbReference type="NCBI Taxonomy" id="28131"/>
    <lineage>
        <taxon>Bacteria</taxon>
        <taxon>Pseudomonadati</taxon>
        <taxon>Bacteroidota</taxon>
        <taxon>Bacteroidia</taxon>
        <taxon>Bacteroidales</taxon>
        <taxon>Prevotellaceae</taxon>
        <taxon>Prevotella</taxon>
    </lineage>
</organism>
<dbReference type="RefSeq" id="WP_100022883.1">
    <property type="nucleotide sequence ID" value="NZ_CP024696.1"/>
</dbReference>
<dbReference type="InterPro" id="IPR036866">
    <property type="entry name" value="RibonucZ/Hydroxyglut_hydro"/>
</dbReference>
<dbReference type="Gene3D" id="3.60.15.10">
    <property type="entry name" value="Ribonuclease Z/Hydroxyacylglutathione hydrolase-like"/>
    <property type="match status" value="1"/>
</dbReference>
<proteinExistence type="predicted"/>
<reference evidence="2 3" key="1">
    <citation type="submission" date="2017-11" db="EMBL/GenBank/DDBJ databases">
        <title>Genome sequencing of Prevotella intermedia KCOM 2033.</title>
        <authorList>
            <person name="Kook J.-K."/>
            <person name="Park S.-N."/>
            <person name="Lim Y.K."/>
        </authorList>
    </citation>
    <scope>NUCLEOTIDE SEQUENCE [LARGE SCALE GENOMIC DNA]</scope>
    <source>
        <strain evidence="2 3">KCOM 2033</strain>
    </source>
</reference>
<dbReference type="Pfam" id="PF00753">
    <property type="entry name" value="Lactamase_B"/>
    <property type="match status" value="1"/>
</dbReference>
<dbReference type="SUPFAM" id="SSF56281">
    <property type="entry name" value="Metallo-hydrolase/oxidoreductase"/>
    <property type="match status" value="1"/>
</dbReference>
<name>A0A2D3NAG0_PREIN</name>
<accession>A0A2D3NAG0</accession>
<evidence type="ECO:0000313" key="3">
    <source>
        <dbReference type="Proteomes" id="UP000229323"/>
    </source>
</evidence>
<protein>
    <recommendedName>
        <fullName evidence="1">Metallo-beta-lactamase domain-containing protein</fullName>
    </recommendedName>
</protein>
<sequence length="365" mass="42459">MRPMNFRRTFYPVGQGAFYVEEFRLYDGSTFTIVYDCGSLTLNQEEIKERIEDVFRKGHQIDILFISHFHADHINGIEALKEHCKIKKVVIPLIDDEEKTILKVSNYIEAKDSFEEIIETPEQYFEGSIIIKIKPVDMDSTPKDEDPIEISNIENHTTLSSGKVLKNKEFGYPIWGFIPYNYKQNERKNQFIKKIDFPLKKITIDNIKEYKDKLTKAYKAIKGDLNGNSMALYSGPLNNYSFLYYHYRPFSPYRLDSYRLQSGCLYTGDINLNEDNLVKDINDKLNKVSWFIGTLQVPHHGSRHNFKASILTVGNISCAIFSFGIRNYYGHPAYSVFYDVKENGIVPYLVTEELKTIVVQEGFLY</sequence>
<dbReference type="Proteomes" id="UP000229323">
    <property type="component" value="Chromosome"/>
</dbReference>
<dbReference type="PANTHER" id="PTHR30619">
    <property type="entry name" value="DNA INTERNALIZATION/COMPETENCE PROTEIN COMEC/REC2"/>
    <property type="match status" value="1"/>
</dbReference>
<dbReference type="PANTHER" id="PTHR30619:SF1">
    <property type="entry name" value="RECOMBINATION PROTEIN 2"/>
    <property type="match status" value="1"/>
</dbReference>
<feature type="domain" description="Metallo-beta-lactamase" evidence="1">
    <location>
        <begin position="26"/>
        <end position="112"/>
    </location>
</feature>